<gene>
    <name evidence="1" type="ORF">MRB53_001039</name>
</gene>
<evidence type="ECO:0000313" key="1">
    <source>
        <dbReference type="EMBL" id="KAJ8648016.1"/>
    </source>
</evidence>
<sequence>MATSSCSRMLKLRSSEGNEFEIDETAAMVSELLKKIIEKGLSDQPITLPDVTGEVLSHVIEYCNKHSPEVEIRKWDADFVDLDMHTLYELRLAAIYMDINSLSFLLTDAIVAASRRVHLEREKLVHEKTKKKQKVEVGTRTMDAS</sequence>
<accession>A0ACC2MQP8</accession>
<comment type="caution">
    <text evidence="1">The sequence shown here is derived from an EMBL/GenBank/DDBJ whole genome shotgun (WGS) entry which is preliminary data.</text>
</comment>
<protein>
    <submittedName>
        <fullName evidence="1">Uncharacterized protein</fullName>
    </submittedName>
</protein>
<dbReference type="EMBL" id="CM056809">
    <property type="protein sequence ID" value="KAJ8648016.1"/>
    <property type="molecule type" value="Genomic_DNA"/>
</dbReference>
<keyword evidence="2" id="KW-1185">Reference proteome</keyword>
<proteinExistence type="predicted"/>
<dbReference type="Proteomes" id="UP001234297">
    <property type="component" value="Chromosome 1"/>
</dbReference>
<name>A0ACC2MQP8_PERAE</name>
<organism evidence="1 2">
    <name type="scientific">Persea americana</name>
    <name type="common">Avocado</name>
    <dbReference type="NCBI Taxonomy" id="3435"/>
    <lineage>
        <taxon>Eukaryota</taxon>
        <taxon>Viridiplantae</taxon>
        <taxon>Streptophyta</taxon>
        <taxon>Embryophyta</taxon>
        <taxon>Tracheophyta</taxon>
        <taxon>Spermatophyta</taxon>
        <taxon>Magnoliopsida</taxon>
        <taxon>Magnoliidae</taxon>
        <taxon>Laurales</taxon>
        <taxon>Lauraceae</taxon>
        <taxon>Persea</taxon>
    </lineage>
</organism>
<reference evidence="1 2" key="1">
    <citation type="journal article" date="2022" name="Hortic Res">
        <title>A haplotype resolved chromosomal level avocado genome allows analysis of novel avocado genes.</title>
        <authorList>
            <person name="Nath O."/>
            <person name="Fletcher S.J."/>
            <person name="Hayward A."/>
            <person name="Shaw L.M."/>
            <person name="Masouleh A.K."/>
            <person name="Furtado A."/>
            <person name="Henry R.J."/>
            <person name="Mitter N."/>
        </authorList>
    </citation>
    <scope>NUCLEOTIDE SEQUENCE [LARGE SCALE GENOMIC DNA]</scope>
    <source>
        <strain evidence="2">cv. Hass</strain>
    </source>
</reference>
<evidence type="ECO:0000313" key="2">
    <source>
        <dbReference type="Proteomes" id="UP001234297"/>
    </source>
</evidence>